<feature type="transmembrane region" description="Helical" evidence="7">
    <location>
        <begin position="268"/>
        <end position="288"/>
    </location>
</feature>
<dbReference type="Proteomes" id="UP000184476">
    <property type="component" value="Unassembled WGS sequence"/>
</dbReference>
<evidence type="ECO:0000313" key="10">
    <source>
        <dbReference type="Proteomes" id="UP000184476"/>
    </source>
</evidence>
<dbReference type="Gene3D" id="1.10.3720.10">
    <property type="entry name" value="MetI-like"/>
    <property type="match status" value="1"/>
</dbReference>
<dbReference type="Pfam" id="PF00528">
    <property type="entry name" value="BPD_transp_1"/>
    <property type="match status" value="1"/>
</dbReference>
<accession>A0A1M4T484</accession>
<evidence type="ECO:0000313" key="9">
    <source>
        <dbReference type="EMBL" id="SHE39279.1"/>
    </source>
</evidence>
<reference evidence="9 10" key="1">
    <citation type="submission" date="2016-11" db="EMBL/GenBank/DDBJ databases">
        <authorList>
            <person name="Jaros S."/>
            <person name="Januszkiewicz K."/>
            <person name="Wedrychowicz H."/>
        </authorList>
    </citation>
    <scope>NUCLEOTIDE SEQUENCE [LARGE SCALE GENOMIC DNA]</scope>
    <source>
        <strain evidence="9 10">DSM 44666</strain>
    </source>
</reference>
<dbReference type="CDD" id="cd06261">
    <property type="entry name" value="TM_PBP2"/>
    <property type="match status" value="1"/>
</dbReference>
<evidence type="ECO:0000256" key="4">
    <source>
        <dbReference type="ARBA" id="ARBA00022692"/>
    </source>
</evidence>
<evidence type="ECO:0000256" key="5">
    <source>
        <dbReference type="ARBA" id="ARBA00022989"/>
    </source>
</evidence>
<keyword evidence="6 7" id="KW-0472">Membrane</keyword>
<dbReference type="RefSeq" id="WP_073150839.1">
    <property type="nucleotide sequence ID" value="NZ_FQVL01000001.1"/>
</dbReference>
<feature type="transmembrane region" description="Helical" evidence="7">
    <location>
        <begin position="21"/>
        <end position="41"/>
    </location>
</feature>
<keyword evidence="2 7" id="KW-0813">Transport</keyword>
<dbReference type="PROSITE" id="PS50928">
    <property type="entry name" value="ABC_TM1"/>
    <property type="match status" value="1"/>
</dbReference>
<keyword evidence="10" id="KW-1185">Reference proteome</keyword>
<dbReference type="SUPFAM" id="SSF161098">
    <property type="entry name" value="MetI-like"/>
    <property type="match status" value="1"/>
</dbReference>
<evidence type="ECO:0000259" key="8">
    <source>
        <dbReference type="PROSITE" id="PS50928"/>
    </source>
</evidence>
<keyword evidence="4 7" id="KW-0812">Transmembrane</keyword>
<dbReference type="PANTHER" id="PTHR30193:SF37">
    <property type="entry name" value="INNER MEMBRANE ABC TRANSPORTER PERMEASE PROTEIN YCJO"/>
    <property type="match status" value="1"/>
</dbReference>
<gene>
    <name evidence="9" type="ORF">SAMN05444392_101301</name>
</gene>
<evidence type="ECO:0000256" key="6">
    <source>
        <dbReference type="ARBA" id="ARBA00023136"/>
    </source>
</evidence>
<dbReference type="GO" id="GO:0005886">
    <property type="term" value="C:plasma membrane"/>
    <property type="evidence" value="ECO:0007669"/>
    <property type="project" value="UniProtKB-SubCell"/>
</dbReference>
<keyword evidence="5 7" id="KW-1133">Transmembrane helix</keyword>
<evidence type="ECO:0000256" key="1">
    <source>
        <dbReference type="ARBA" id="ARBA00004651"/>
    </source>
</evidence>
<dbReference type="EMBL" id="FQVL01000001">
    <property type="protein sequence ID" value="SHE39279.1"/>
    <property type="molecule type" value="Genomic_DNA"/>
</dbReference>
<organism evidence="9 10">
    <name type="scientific">Seinonella peptonophila</name>
    <dbReference type="NCBI Taxonomy" id="112248"/>
    <lineage>
        <taxon>Bacteria</taxon>
        <taxon>Bacillati</taxon>
        <taxon>Bacillota</taxon>
        <taxon>Bacilli</taxon>
        <taxon>Bacillales</taxon>
        <taxon>Thermoactinomycetaceae</taxon>
        <taxon>Seinonella</taxon>
    </lineage>
</organism>
<dbReference type="STRING" id="112248.SAMN05444392_101301"/>
<proteinExistence type="inferred from homology"/>
<evidence type="ECO:0000256" key="2">
    <source>
        <dbReference type="ARBA" id="ARBA00022448"/>
    </source>
</evidence>
<dbReference type="InterPro" id="IPR000515">
    <property type="entry name" value="MetI-like"/>
</dbReference>
<feature type="transmembrane region" description="Helical" evidence="7">
    <location>
        <begin position="221"/>
        <end position="240"/>
    </location>
</feature>
<keyword evidence="3" id="KW-1003">Cell membrane</keyword>
<comment type="similarity">
    <text evidence="7">Belongs to the binding-protein-dependent transport system permease family.</text>
</comment>
<sequence length="294" mass="33697">MVSNLFSQQKRDERITAYGFLLPNMIGLAVFVFLPILYSFYVSLHDWNLLSSKVFVGFDNYIKLAQDKQWWQSLLKTLQFSLLYVPSLFICSLFLAVILHSITGRIKNVIQTLYLLPFAISSIIAAVIWMFFYDPRNGFLNQMLSAIGMEQQQFLGSTSQAMLCVVVVMLWMNVGYNMIIFLGAIKDIPADYYEASRIEGANRWQTFIHITFPLLRETSTFIFIVNIIGSFQVFDIIQVMTKGGPSSATEVSVLYIFEEAFKQLNMGYASALAFVLFLIIFIFSTIFLRKFSSN</sequence>
<feature type="transmembrane region" description="Helical" evidence="7">
    <location>
        <begin position="114"/>
        <end position="133"/>
    </location>
</feature>
<dbReference type="InterPro" id="IPR051393">
    <property type="entry name" value="ABC_transporter_permease"/>
</dbReference>
<comment type="subcellular location">
    <subcellularLocation>
        <location evidence="1 7">Cell membrane</location>
        <topology evidence="1 7">Multi-pass membrane protein</topology>
    </subcellularLocation>
</comment>
<evidence type="ECO:0000256" key="3">
    <source>
        <dbReference type="ARBA" id="ARBA00022475"/>
    </source>
</evidence>
<dbReference type="GO" id="GO:0055085">
    <property type="term" value="P:transmembrane transport"/>
    <property type="evidence" value="ECO:0007669"/>
    <property type="project" value="InterPro"/>
</dbReference>
<evidence type="ECO:0000256" key="7">
    <source>
        <dbReference type="RuleBase" id="RU363032"/>
    </source>
</evidence>
<protein>
    <submittedName>
        <fullName evidence="9">Carbohydrate ABC transporter membrane protein 1, CUT1 family</fullName>
    </submittedName>
</protein>
<dbReference type="InterPro" id="IPR035906">
    <property type="entry name" value="MetI-like_sf"/>
</dbReference>
<dbReference type="AlphaFoldDB" id="A0A1M4T484"/>
<dbReference type="PANTHER" id="PTHR30193">
    <property type="entry name" value="ABC TRANSPORTER PERMEASE PROTEIN"/>
    <property type="match status" value="1"/>
</dbReference>
<feature type="domain" description="ABC transmembrane type-1" evidence="8">
    <location>
        <begin position="74"/>
        <end position="287"/>
    </location>
</feature>
<feature type="transmembrane region" description="Helical" evidence="7">
    <location>
        <begin position="81"/>
        <end position="102"/>
    </location>
</feature>
<name>A0A1M4T484_9BACL</name>